<evidence type="ECO:0000259" key="9">
    <source>
        <dbReference type="Pfam" id="PF13860"/>
    </source>
</evidence>
<evidence type="ECO:0000313" key="11">
    <source>
        <dbReference type="EMBL" id="AGO88037.1"/>
    </source>
</evidence>
<evidence type="ECO:0000256" key="3">
    <source>
        <dbReference type="ARBA" id="ARBA00022801"/>
    </source>
</evidence>
<dbReference type="Pfam" id="PF13860">
    <property type="entry name" value="FlgD_ig"/>
    <property type="match status" value="1"/>
</dbReference>
<evidence type="ECO:0008006" key="12">
    <source>
        <dbReference type="Google" id="ProtNLM"/>
    </source>
</evidence>
<dbReference type="AlphaFoldDB" id="S4W4M9"/>
<name>S4W4M9_9BACT</name>
<dbReference type="InterPro" id="IPR015943">
    <property type="entry name" value="WD40/YVTN_repeat-like_dom_sf"/>
</dbReference>
<feature type="domain" description="Lambda-carrageenase beta-propeller" evidence="10">
    <location>
        <begin position="621"/>
        <end position="693"/>
    </location>
</feature>
<dbReference type="InterPro" id="IPR025965">
    <property type="entry name" value="FlgD/Vpr_Ig-like"/>
</dbReference>
<dbReference type="Pfam" id="PF00082">
    <property type="entry name" value="Peptidase_S8"/>
    <property type="match status" value="1"/>
</dbReference>
<dbReference type="InterPro" id="IPR028994">
    <property type="entry name" value="Integrin_alpha_N"/>
</dbReference>
<dbReference type="Gene3D" id="2.60.40.4070">
    <property type="match status" value="1"/>
</dbReference>
<dbReference type="InterPro" id="IPR023827">
    <property type="entry name" value="Peptidase_S8_Asp-AS"/>
</dbReference>
<keyword evidence="3 5" id="KW-0378">Hydrolase</keyword>
<feature type="region of interest" description="Disordered" evidence="7">
    <location>
        <begin position="232"/>
        <end position="256"/>
    </location>
</feature>
<dbReference type="Gene3D" id="2.130.10.10">
    <property type="entry name" value="YVTN repeat-like/Quinoprotein amine dehydrogenase"/>
    <property type="match status" value="1"/>
</dbReference>
<dbReference type="InterPro" id="IPR015500">
    <property type="entry name" value="Peptidase_S8_subtilisin-rel"/>
</dbReference>
<dbReference type="GO" id="GO:0004252">
    <property type="term" value="F:serine-type endopeptidase activity"/>
    <property type="evidence" value="ECO:0007669"/>
    <property type="project" value="UniProtKB-UniRule"/>
</dbReference>
<evidence type="ECO:0000256" key="1">
    <source>
        <dbReference type="ARBA" id="ARBA00011073"/>
    </source>
</evidence>
<dbReference type="InterPro" id="IPR023828">
    <property type="entry name" value="Peptidase_S8_Ser-AS"/>
</dbReference>
<feature type="active site" description="Charge relay system" evidence="5">
    <location>
        <position position="416"/>
    </location>
</feature>
<dbReference type="InterPro" id="IPR036852">
    <property type="entry name" value="Peptidase_S8/S53_dom_sf"/>
</dbReference>
<evidence type="ECO:0000256" key="4">
    <source>
        <dbReference type="ARBA" id="ARBA00022825"/>
    </source>
</evidence>
<evidence type="ECO:0000256" key="5">
    <source>
        <dbReference type="PROSITE-ProRule" id="PRU01240"/>
    </source>
</evidence>
<dbReference type="EMBL" id="KF170422">
    <property type="protein sequence ID" value="AGO88037.1"/>
    <property type="molecule type" value="Genomic_DNA"/>
</dbReference>
<dbReference type="NCBIfam" id="TIGR04183">
    <property type="entry name" value="Por_Secre_tail"/>
    <property type="match status" value="1"/>
</dbReference>
<dbReference type="GO" id="GO:0006508">
    <property type="term" value="P:proteolysis"/>
    <property type="evidence" value="ECO:0007669"/>
    <property type="project" value="UniProtKB-KW"/>
</dbReference>
<feature type="active site" description="Charge relay system" evidence="5">
    <location>
        <position position="258"/>
    </location>
</feature>
<dbReference type="InterPro" id="IPR000209">
    <property type="entry name" value="Peptidase_S8/S53_dom"/>
</dbReference>
<dbReference type="PROSITE" id="PS00138">
    <property type="entry name" value="SUBTILASE_SER"/>
    <property type="match status" value="1"/>
</dbReference>
<keyword evidence="4 5" id="KW-0720">Serine protease</keyword>
<dbReference type="PANTHER" id="PTHR43399:SF4">
    <property type="entry name" value="CELL WALL-ASSOCIATED PROTEASE"/>
    <property type="match status" value="1"/>
</dbReference>
<dbReference type="Gene3D" id="3.40.50.200">
    <property type="entry name" value="Peptidase S8/S53 domain"/>
    <property type="match status" value="1"/>
</dbReference>
<dbReference type="PROSITE" id="PS00136">
    <property type="entry name" value="SUBTILASE_ASP"/>
    <property type="match status" value="1"/>
</dbReference>
<dbReference type="PRINTS" id="PR00723">
    <property type="entry name" value="SUBTILISIN"/>
</dbReference>
<evidence type="ECO:0000259" key="10">
    <source>
        <dbReference type="Pfam" id="PF25292"/>
    </source>
</evidence>
<accession>S4W4M9</accession>
<feature type="domain" description="FlgD/Vpr Ig-like" evidence="9">
    <location>
        <begin position="1036"/>
        <end position="1090"/>
    </location>
</feature>
<dbReference type="SUPFAM" id="SSF69318">
    <property type="entry name" value="Integrin alpha N-terminal domain"/>
    <property type="match status" value="1"/>
</dbReference>
<keyword evidence="2 5" id="KW-0645">Protease</keyword>
<dbReference type="InterPro" id="IPR051048">
    <property type="entry name" value="Peptidase_S8/S53_subtilisin"/>
</dbReference>
<dbReference type="PANTHER" id="PTHR43399">
    <property type="entry name" value="SUBTILISIN-RELATED"/>
    <property type="match status" value="1"/>
</dbReference>
<comment type="similarity">
    <text evidence="1 5 6">Belongs to the peptidase S8 family.</text>
</comment>
<evidence type="ECO:0000256" key="6">
    <source>
        <dbReference type="RuleBase" id="RU003355"/>
    </source>
</evidence>
<dbReference type="InterPro" id="IPR057420">
    <property type="entry name" value="Beta-prop_CGLA"/>
</dbReference>
<dbReference type="Pfam" id="PF25292">
    <property type="entry name" value="Beta-prop_CGLA"/>
    <property type="match status" value="1"/>
</dbReference>
<dbReference type="InterPro" id="IPR026444">
    <property type="entry name" value="Secre_tail"/>
</dbReference>
<evidence type="ECO:0000259" key="8">
    <source>
        <dbReference type="Pfam" id="PF00082"/>
    </source>
</evidence>
<evidence type="ECO:0000256" key="2">
    <source>
        <dbReference type="ARBA" id="ARBA00022670"/>
    </source>
</evidence>
<feature type="domain" description="Peptidase S8/S53" evidence="8">
    <location>
        <begin position="162"/>
        <end position="452"/>
    </location>
</feature>
<proteinExistence type="inferred from homology"/>
<dbReference type="PROSITE" id="PS51892">
    <property type="entry name" value="SUBTILASE"/>
    <property type="match status" value="1"/>
</dbReference>
<dbReference type="SUPFAM" id="SSF52743">
    <property type="entry name" value="Subtilisin-like"/>
    <property type="match status" value="1"/>
</dbReference>
<organism evidence="11">
    <name type="scientific">uncultured bacterium 122006-I05</name>
    <dbReference type="NCBI Taxonomy" id="1343837"/>
    <lineage>
        <taxon>Bacteria</taxon>
        <taxon>environmental samples</taxon>
    </lineage>
</organism>
<evidence type="ECO:0000256" key="7">
    <source>
        <dbReference type="SAM" id="MobiDB-lite"/>
    </source>
</evidence>
<reference evidence="11" key="1">
    <citation type="journal article" date="2014" name="ISME J.">
        <title>Genomic properties of Marine Group A bacteria indicate a role in the marine sulfur cycle.</title>
        <authorList>
            <person name="Wright J.J."/>
            <person name="Mewis K."/>
            <person name="Hanson N.W."/>
            <person name="Konwar K.M."/>
            <person name="Maas K.R."/>
            <person name="Hallam S.J."/>
        </authorList>
    </citation>
    <scope>NUCLEOTIDE SEQUENCE</scope>
</reference>
<dbReference type="InterPro" id="IPR022398">
    <property type="entry name" value="Peptidase_S8_His-AS"/>
</dbReference>
<feature type="active site" description="Charge relay system" evidence="5">
    <location>
        <position position="169"/>
    </location>
</feature>
<sequence length="1101" mass="119196">MRRFYFLLLGCFCFLVAEPKGRVYLDNVVRIYFHESVNVEAIDLISNKTGIESIDNLLSRHGGARISQWLPQATDKDRDGGILLSRYYDIKFNDETVDRSAVRSELASEPTIRSAEYVPNYRFRYTPDDPRYNNQWYLRTIQAPEAWDLWDIQGGDLPGDPTIVVGVVDSGCEWDHPDLVDNLWQNLDEDFDGDGHTIELINGQWQLDPGDLNEVDDDGDGYVDDLIGWDVSGKTAGNDPDNDPMAPPDPGPTNGNAHGTHVAGIVAATTDNGIGMASVGFSIKHMPVKIQYDDNPSDSTFDGGGSAGVLYAAKAGAHIINLSWGGGGRSNSERALYNNIRDNYGAIVVASAGNEESEDESYPAAYNSVVSVASSNSSDRKSGFSNYGTWVDIIAPGSGILSTVYDGKYASWSGTSMSSPLVAGALGLVWSYYPNESADKIEQMVLRGTDNIDDNNSSYVGKIGSGRLNVFRAIASGMLPQLKVSSYSTQPVNDDDGVLNPGEIALMRVVLVNEEGWADAKNITATLSSDHWAVTMIDSEAVFPDIGSGNSGVNVTDRFQFQVDVAMTPDEIPFSMEVIAEGSGSNIYQDTKKFSVDVSLNQAGFPFTADNIIRTSPTIIDLDGDGIQEVLMGSDDHYLYVLNADGDLKWSFEAGRNVRSTPAIGDVDGDGQLEVVFGSMDNTLYILSHDGVKEAEYSANGMIVSPPVLADLDRNGDLEIIFTIFEKYLYVINHDGTDYGSFPISINESIFSAPAVGDVDGDNQFDIVIGTWSDHVYLFTADGSIPSGFPYTTGNKVSTDPALADLNGDGMLEIIIGSDDDKLHIIDWQGKSLATYAVGGHVQSSPMVDDLDGDGTYEIIFGANDGKLYGVRYSENQLLEMSGWPFYLGGTTALKSSPVAFDLDNNGVAEVVASLTEGMLFAVNLDGTVVPSFPINLKGSVESSFTVGDLDGDSDPEIAVAASTQLVVIDVKTRAGDGTRWRMYRGGPFRTGIIYDPALSIADVPDELPIKFSVSDNYPNPFNPTTAVELSLPNERFVTAVVYDVTGREVKILASEQMNGGLHLLNWDGTEMRGNHVAAGIYLLSVRAGNDFRIRKMTLLK</sequence>
<protein>
    <recommendedName>
        <fullName evidence="12">T9SS type A sorting domain-containing protein</fullName>
    </recommendedName>
</protein>
<dbReference type="PROSITE" id="PS00137">
    <property type="entry name" value="SUBTILASE_HIS"/>
    <property type="match status" value="1"/>
</dbReference>